<dbReference type="AlphaFoldDB" id="A0A1L9RI01"/>
<proteinExistence type="predicted"/>
<dbReference type="RefSeq" id="XP_040688169.1">
    <property type="nucleotide sequence ID" value="XM_040839106.1"/>
</dbReference>
<evidence type="ECO:0000313" key="3">
    <source>
        <dbReference type="Proteomes" id="UP000184383"/>
    </source>
</evidence>
<reference evidence="3" key="1">
    <citation type="journal article" date="2017" name="Genome Biol.">
        <title>Comparative genomics reveals high biological diversity and specific adaptations in the industrially and medically important fungal genus Aspergillus.</title>
        <authorList>
            <person name="de Vries R.P."/>
            <person name="Riley R."/>
            <person name="Wiebenga A."/>
            <person name="Aguilar-Osorio G."/>
            <person name="Amillis S."/>
            <person name="Uchima C.A."/>
            <person name="Anderluh G."/>
            <person name="Asadollahi M."/>
            <person name="Askin M."/>
            <person name="Barry K."/>
            <person name="Battaglia E."/>
            <person name="Bayram O."/>
            <person name="Benocci T."/>
            <person name="Braus-Stromeyer S.A."/>
            <person name="Caldana C."/>
            <person name="Canovas D."/>
            <person name="Cerqueira G.C."/>
            <person name="Chen F."/>
            <person name="Chen W."/>
            <person name="Choi C."/>
            <person name="Clum A."/>
            <person name="Dos Santos R.A."/>
            <person name="Damasio A.R."/>
            <person name="Diallinas G."/>
            <person name="Emri T."/>
            <person name="Fekete E."/>
            <person name="Flipphi M."/>
            <person name="Freyberg S."/>
            <person name="Gallo A."/>
            <person name="Gournas C."/>
            <person name="Habgood R."/>
            <person name="Hainaut M."/>
            <person name="Harispe M.L."/>
            <person name="Henrissat B."/>
            <person name="Hilden K.S."/>
            <person name="Hope R."/>
            <person name="Hossain A."/>
            <person name="Karabika E."/>
            <person name="Karaffa L."/>
            <person name="Karanyi Z."/>
            <person name="Krasevec N."/>
            <person name="Kuo A."/>
            <person name="Kusch H."/>
            <person name="LaButti K."/>
            <person name="Lagendijk E.L."/>
            <person name="Lapidus A."/>
            <person name="Levasseur A."/>
            <person name="Lindquist E."/>
            <person name="Lipzen A."/>
            <person name="Logrieco A.F."/>
            <person name="MacCabe A."/>
            <person name="Maekelae M.R."/>
            <person name="Malavazi I."/>
            <person name="Melin P."/>
            <person name="Meyer V."/>
            <person name="Mielnichuk N."/>
            <person name="Miskei M."/>
            <person name="Molnar A.P."/>
            <person name="Mule G."/>
            <person name="Ngan C.Y."/>
            <person name="Orejas M."/>
            <person name="Orosz E."/>
            <person name="Ouedraogo J.P."/>
            <person name="Overkamp K.M."/>
            <person name="Park H.-S."/>
            <person name="Perrone G."/>
            <person name="Piumi F."/>
            <person name="Punt P.J."/>
            <person name="Ram A.F."/>
            <person name="Ramon A."/>
            <person name="Rauscher S."/>
            <person name="Record E."/>
            <person name="Riano-Pachon D.M."/>
            <person name="Robert V."/>
            <person name="Roehrig J."/>
            <person name="Ruller R."/>
            <person name="Salamov A."/>
            <person name="Salih N.S."/>
            <person name="Samson R.A."/>
            <person name="Sandor E."/>
            <person name="Sanguinetti M."/>
            <person name="Schuetze T."/>
            <person name="Sepcic K."/>
            <person name="Shelest E."/>
            <person name="Sherlock G."/>
            <person name="Sophianopoulou V."/>
            <person name="Squina F.M."/>
            <person name="Sun H."/>
            <person name="Susca A."/>
            <person name="Todd R.B."/>
            <person name="Tsang A."/>
            <person name="Unkles S.E."/>
            <person name="van de Wiele N."/>
            <person name="van Rossen-Uffink D."/>
            <person name="Oliveira J.V."/>
            <person name="Vesth T.C."/>
            <person name="Visser J."/>
            <person name="Yu J.-H."/>
            <person name="Zhou M."/>
            <person name="Andersen M.R."/>
            <person name="Archer D.B."/>
            <person name="Baker S.E."/>
            <person name="Benoit I."/>
            <person name="Brakhage A.A."/>
            <person name="Braus G.H."/>
            <person name="Fischer R."/>
            <person name="Frisvad J.C."/>
            <person name="Goldman G.H."/>
            <person name="Houbraken J."/>
            <person name="Oakley B."/>
            <person name="Pocsi I."/>
            <person name="Scazzocchio C."/>
            <person name="Seiboth B."/>
            <person name="vanKuyk P.A."/>
            <person name="Wortman J."/>
            <person name="Dyer P.S."/>
            <person name="Grigoriev I.V."/>
        </authorList>
    </citation>
    <scope>NUCLEOTIDE SEQUENCE [LARGE SCALE GENOMIC DNA]</scope>
    <source>
        <strain evidence="3">DTO 134E9</strain>
    </source>
</reference>
<organism evidence="2 3">
    <name type="scientific">Aspergillus wentii DTO 134E9</name>
    <dbReference type="NCBI Taxonomy" id="1073089"/>
    <lineage>
        <taxon>Eukaryota</taxon>
        <taxon>Fungi</taxon>
        <taxon>Dikarya</taxon>
        <taxon>Ascomycota</taxon>
        <taxon>Pezizomycotina</taxon>
        <taxon>Eurotiomycetes</taxon>
        <taxon>Eurotiomycetidae</taxon>
        <taxon>Eurotiales</taxon>
        <taxon>Aspergillaceae</taxon>
        <taxon>Aspergillus</taxon>
        <taxon>Aspergillus subgen. Cremei</taxon>
    </lineage>
</organism>
<feature type="compositionally biased region" description="Basic and acidic residues" evidence="1">
    <location>
        <begin position="103"/>
        <end position="113"/>
    </location>
</feature>
<dbReference type="VEuPathDB" id="FungiDB:ASPWEDRAFT_70175"/>
<name>A0A1L9RI01_ASPWE</name>
<feature type="region of interest" description="Disordered" evidence="1">
    <location>
        <begin position="48"/>
        <end position="130"/>
    </location>
</feature>
<gene>
    <name evidence="2" type="ORF">ASPWEDRAFT_70175</name>
</gene>
<evidence type="ECO:0000313" key="2">
    <source>
        <dbReference type="EMBL" id="OJJ34493.1"/>
    </source>
</evidence>
<accession>A0A1L9RI01</accession>
<sequence length="154" mass="18085">MFQVYIRYVKEKGIKLPNYKKRKDRYYIIYLGEIRFYKGIIDLESSKSSNKSITKEKKFPTSSSKKKSVRSLNYKGYRSNPFILNQADNREEDDYNNNNSFINDKDKEIKDPLNPKPKGKKEVGHSKSKGKILAKALEDNEGQLEISQYKLLPY</sequence>
<evidence type="ECO:0000256" key="1">
    <source>
        <dbReference type="SAM" id="MobiDB-lite"/>
    </source>
</evidence>
<keyword evidence="3" id="KW-1185">Reference proteome</keyword>
<dbReference type="GeneID" id="63754954"/>
<dbReference type="Proteomes" id="UP000184383">
    <property type="component" value="Unassembled WGS sequence"/>
</dbReference>
<protein>
    <submittedName>
        <fullName evidence="2">Uncharacterized protein</fullName>
    </submittedName>
</protein>
<dbReference type="EMBL" id="KV878213">
    <property type="protein sequence ID" value="OJJ34493.1"/>
    <property type="molecule type" value="Genomic_DNA"/>
</dbReference>